<proteinExistence type="predicted"/>
<evidence type="ECO:0000313" key="3">
    <source>
        <dbReference type="Proteomes" id="UP000199113"/>
    </source>
</evidence>
<name>A0A1I1AWF7_9ACTN</name>
<evidence type="ECO:0000313" key="4">
    <source>
        <dbReference type="Proteomes" id="UP000233565"/>
    </source>
</evidence>
<evidence type="ECO:0000313" key="1">
    <source>
        <dbReference type="EMBL" id="PKH40960.1"/>
    </source>
</evidence>
<dbReference type="AlphaFoldDB" id="A0A1I1AWF7"/>
<dbReference type="Proteomes" id="UP000199113">
    <property type="component" value="Unassembled WGS sequence"/>
</dbReference>
<dbReference type="EMBL" id="PJBV01000016">
    <property type="protein sequence ID" value="PKH40960.1"/>
    <property type="molecule type" value="Genomic_DNA"/>
</dbReference>
<accession>A0A1I1AWF7</accession>
<gene>
    <name evidence="1" type="ORF">CXG46_10920</name>
    <name evidence="2" type="ORF">SAMN05192575_11192</name>
</gene>
<organism evidence="2 3">
    <name type="scientific">Nocardioides alpinus</name>
    <dbReference type="NCBI Taxonomy" id="748909"/>
    <lineage>
        <taxon>Bacteria</taxon>
        <taxon>Bacillati</taxon>
        <taxon>Actinomycetota</taxon>
        <taxon>Actinomycetes</taxon>
        <taxon>Propionibacteriales</taxon>
        <taxon>Nocardioidaceae</taxon>
        <taxon>Nocardioides</taxon>
    </lineage>
</organism>
<dbReference type="Proteomes" id="UP000233565">
    <property type="component" value="Unassembled WGS sequence"/>
</dbReference>
<evidence type="ECO:0000313" key="2">
    <source>
        <dbReference type="EMBL" id="SFB42415.1"/>
    </source>
</evidence>
<dbReference type="EMBL" id="FOKC01000011">
    <property type="protein sequence ID" value="SFB42415.1"/>
    <property type="molecule type" value="Genomic_DNA"/>
</dbReference>
<sequence>MSEDQLRQAVDAAMVPIVASLAPAGVLEAHWLPDRAGDPVVWIRVDTEASRVAVQSYSWVLPQVQVILARLGLSPEKVMALRMEVTSGEAEDRLFGE</sequence>
<dbReference type="STRING" id="748909.SAMN05192575_11192"/>
<keyword evidence="4" id="KW-1185">Reference proteome</keyword>
<protein>
    <submittedName>
        <fullName evidence="2">Uncharacterized protein</fullName>
    </submittedName>
</protein>
<dbReference type="RefSeq" id="WP_091200935.1">
    <property type="nucleotide sequence ID" value="NZ_FOKC01000011.1"/>
</dbReference>
<dbReference type="OrthoDB" id="3785874at2"/>
<reference evidence="2" key="1">
    <citation type="submission" date="2016-10" db="EMBL/GenBank/DDBJ databases">
        <authorList>
            <person name="de Groot N.N."/>
        </authorList>
    </citation>
    <scope>NUCLEOTIDE SEQUENCE [LARGE SCALE GENOMIC DNA]</scope>
    <source>
        <strain evidence="2">CGMCC 1.10697</strain>
    </source>
</reference>
<reference evidence="1 4" key="2">
    <citation type="submission" date="2017-12" db="EMBL/GenBank/DDBJ databases">
        <title>Pharmacopeia of the Arctic Ocean.</title>
        <authorList>
            <person name="Collins E."/>
            <person name="Ducluzeau A.-L."/>
        </authorList>
    </citation>
    <scope>NUCLEOTIDE SEQUENCE [LARGE SCALE GENOMIC DNA]</scope>
    <source>
        <strain evidence="1 4">DSM 23325</strain>
    </source>
</reference>